<proteinExistence type="predicted"/>
<accession>A0A0R1VVI4</accession>
<dbReference type="EMBL" id="AZGB01000009">
    <property type="protein sequence ID" value="KRM06985.1"/>
    <property type="molecule type" value="Genomic_DNA"/>
</dbReference>
<evidence type="ECO:0000313" key="1">
    <source>
        <dbReference type="EMBL" id="KRM06985.1"/>
    </source>
</evidence>
<organism evidence="1 2">
    <name type="scientific">Liquorilactobacillus ghanensis DSM 18630</name>
    <dbReference type="NCBI Taxonomy" id="1423750"/>
    <lineage>
        <taxon>Bacteria</taxon>
        <taxon>Bacillati</taxon>
        <taxon>Bacillota</taxon>
        <taxon>Bacilli</taxon>
        <taxon>Lactobacillales</taxon>
        <taxon>Lactobacillaceae</taxon>
        <taxon>Liquorilactobacillus</taxon>
    </lineage>
</organism>
<dbReference type="Pfam" id="PF18928">
    <property type="entry name" value="DUF5677"/>
    <property type="match status" value="1"/>
</dbReference>
<evidence type="ECO:0000313" key="2">
    <source>
        <dbReference type="Proteomes" id="UP000051451"/>
    </source>
</evidence>
<gene>
    <name evidence="1" type="ORF">FC89_GL000294</name>
</gene>
<name>A0A0R1VVI4_9LACO</name>
<dbReference type="STRING" id="1423750.FC89_GL000294"/>
<dbReference type="PATRIC" id="fig|1423750.3.peg.302"/>
<dbReference type="Proteomes" id="UP000051451">
    <property type="component" value="Unassembled WGS sequence"/>
</dbReference>
<reference evidence="1 2" key="1">
    <citation type="journal article" date="2015" name="Genome Announc.">
        <title>Expanding the biotechnology potential of lactobacilli through comparative genomics of 213 strains and associated genera.</title>
        <authorList>
            <person name="Sun Z."/>
            <person name="Harris H.M."/>
            <person name="McCann A."/>
            <person name="Guo C."/>
            <person name="Argimon S."/>
            <person name="Zhang W."/>
            <person name="Yang X."/>
            <person name="Jeffery I.B."/>
            <person name="Cooney J.C."/>
            <person name="Kagawa T.F."/>
            <person name="Liu W."/>
            <person name="Song Y."/>
            <person name="Salvetti E."/>
            <person name="Wrobel A."/>
            <person name="Rasinkangas P."/>
            <person name="Parkhill J."/>
            <person name="Rea M.C."/>
            <person name="O'Sullivan O."/>
            <person name="Ritari J."/>
            <person name="Douillard F.P."/>
            <person name="Paul Ross R."/>
            <person name="Yang R."/>
            <person name="Briner A.E."/>
            <person name="Felis G.E."/>
            <person name="de Vos W.M."/>
            <person name="Barrangou R."/>
            <person name="Klaenhammer T.R."/>
            <person name="Caufield P.W."/>
            <person name="Cui Y."/>
            <person name="Zhang H."/>
            <person name="O'Toole P.W."/>
        </authorList>
    </citation>
    <scope>NUCLEOTIDE SEQUENCE [LARGE SCALE GENOMIC DNA]</scope>
    <source>
        <strain evidence="1 2">DSM 18630</strain>
    </source>
</reference>
<dbReference type="AlphaFoldDB" id="A0A0R1VVI4"/>
<dbReference type="InterPro" id="IPR043733">
    <property type="entry name" value="DUF5677"/>
</dbReference>
<protein>
    <submittedName>
        <fullName evidence="1">Uncharacterized protein</fullName>
    </submittedName>
</protein>
<sequence length="280" mass="32798">MIGEDVMDLNSVVKDCQSVIEHVLEKIRSKRKIETFDIAILGLLISQRNKADSINILFENSKYSEIPILYRTFFEQEMYLKFIFQKNTIERAKVFYLHEKYLNVTKTDNIIKSLGKDSKKALHLKAIVDQKIKEDNSNFNNFEELYKDRCERYEKYFKGIEKKKIRKKSWYSFENKSISNMKNLMKSLGSGEFYDGTYGLSSDAVHGSNAPGILKLVDIDKEKSIGNLTESVPIPEWVLENIRSALYLELIEFIKFYKIDKDKDMRSLKAKIEINTLLQH</sequence>
<comment type="caution">
    <text evidence="1">The sequence shown here is derived from an EMBL/GenBank/DDBJ whole genome shotgun (WGS) entry which is preliminary data.</text>
</comment>
<keyword evidence="2" id="KW-1185">Reference proteome</keyword>